<name>W1XXD0_9ZZZZ</name>
<reference evidence="1" key="1">
    <citation type="submission" date="2013-12" db="EMBL/GenBank/DDBJ databases">
        <title>A Varibaculum cambriense genome reconstructed from a premature infant gut community with otherwise low bacterial novelty that shifts toward anaerobic metabolism during the third week of life.</title>
        <authorList>
            <person name="Brown C.T."/>
            <person name="Sharon I."/>
            <person name="Thomas B.C."/>
            <person name="Castelle C.J."/>
            <person name="Morowitz M.J."/>
            <person name="Banfield J.F."/>
        </authorList>
    </citation>
    <scope>NUCLEOTIDE SEQUENCE</scope>
</reference>
<accession>W1XXD0</accession>
<gene>
    <name evidence="1" type="ORF">Q604_UNBC10593G0002</name>
</gene>
<dbReference type="EMBL" id="AZMM01010593">
    <property type="protein sequence ID" value="ETJ34998.1"/>
    <property type="molecule type" value="Genomic_DNA"/>
</dbReference>
<dbReference type="AlphaFoldDB" id="W1XXD0"/>
<sequence length="42" mass="4929">GIKEKDIEEKHQVTTFEMIEWLLRAISQNKKAVVKVTEFLVV</sequence>
<evidence type="ECO:0000313" key="1">
    <source>
        <dbReference type="EMBL" id="ETJ34998.1"/>
    </source>
</evidence>
<organism evidence="1">
    <name type="scientific">human gut metagenome</name>
    <dbReference type="NCBI Taxonomy" id="408170"/>
    <lineage>
        <taxon>unclassified sequences</taxon>
        <taxon>metagenomes</taxon>
        <taxon>organismal metagenomes</taxon>
    </lineage>
</organism>
<proteinExistence type="predicted"/>
<protein>
    <submittedName>
        <fullName evidence="1">Polysaccharide deacetylase protein</fullName>
    </submittedName>
</protein>
<comment type="caution">
    <text evidence="1">The sequence shown here is derived from an EMBL/GenBank/DDBJ whole genome shotgun (WGS) entry which is preliminary data.</text>
</comment>
<feature type="non-terminal residue" evidence="1">
    <location>
        <position position="1"/>
    </location>
</feature>